<reference evidence="5 6" key="1">
    <citation type="submission" date="2006-12" db="EMBL/GenBank/DDBJ databases">
        <title>Complete sequence of Chlorobium phaeobacteroides DSM 266.</title>
        <authorList>
            <consortium name="US DOE Joint Genome Institute"/>
            <person name="Copeland A."/>
            <person name="Lucas S."/>
            <person name="Lapidus A."/>
            <person name="Barry K."/>
            <person name="Detter J.C."/>
            <person name="Glavina del Rio T."/>
            <person name="Hammon N."/>
            <person name="Israni S."/>
            <person name="Pitluck S."/>
            <person name="Goltsman E."/>
            <person name="Schmutz J."/>
            <person name="Larimer F."/>
            <person name="Land M."/>
            <person name="Hauser L."/>
            <person name="Mikhailova N."/>
            <person name="Li T."/>
            <person name="Overmann J."/>
            <person name="Bryant D.A."/>
            <person name="Richardson P."/>
        </authorList>
    </citation>
    <scope>NUCLEOTIDE SEQUENCE [LARGE SCALE GENOMIC DNA]</scope>
    <source>
        <strain evidence="5 6">DSM 266</strain>
    </source>
</reference>
<comment type="cofactor">
    <cofactor evidence="1">
        <name>pyridoxal 5'-phosphate</name>
        <dbReference type="ChEBI" id="CHEBI:597326"/>
    </cofactor>
</comment>
<dbReference type="HOGENOM" id="CLU_017584_4_5_10"/>
<feature type="domain" description="Aminotransferase class I/classII large" evidence="4">
    <location>
        <begin position="46"/>
        <end position="406"/>
    </location>
</feature>
<evidence type="ECO:0000313" key="5">
    <source>
        <dbReference type="EMBL" id="ABL65296.1"/>
    </source>
</evidence>
<dbReference type="NCBIfam" id="NF006387">
    <property type="entry name" value="PRK08636.1"/>
    <property type="match status" value="1"/>
</dbReference>
<proteinExistence type="predicted"/>
<dbReference type="EMBL" id="CP000492">
    <property type="protein sequence ID" value="ABL65296.1"/>
    <property type="molecule type" value="Genomic_DNA"/>
</dbReference>
<name>A1BFW9_CHLPD</name>
<dbReference type="KEGG" id="cph:Cpha266_1263"/>
<evidence type="ECO:0000256" key="2">
    <source>
        <dbReference type="ARBA" id="ARBA00022576"/>
    </source>
</evidence>
<dbReference type="InterPro" id="IPR004839">
    <property type="entry name" value="Aminotransferase_I/II_large"/>
</dbReference>
<dbReference type="InterPro" id="IPR015424">
    <property type="entry name" value="PyrdxlP-dep_Trfase"/>
</dbReference>
<dbReference type="PANTHER" id="PTHR42832">
    <property type="entry name" value="AMINO ACID AMINOTRANSFERASE"/>
    <property type="match status" value="1"/>
</dbReference>
<keyword evidence="2 5" id="KW-0032">Aminotransferase</keyword>
<protein>
    <submittedName>
        <fullName evidence="5">Aminotransferase</fullName>
        <ecNumber evidence="5">2.6.1.-</ecNumber>
    </submittedName>
</protein>
<dbReference type="Proteomes" id="UP000008701">
    <property type="component" value="Chromosome"/>
</dbReference>
<evidence type="ECO:0000259" key="4">
    <source>
        <dbReference type="Pfam" id="PF00155"/>
    </source>
</evidence>
<dbReference type="InterPro" id="IPR050881">
    <property type="entry name" value="LL-DAP_aminotransferase"/>
</dbReference>
<dbReference type="Pfam" id="PF00155">
    <property type="entry name" value="Aminotran_1_2"/>
    <property type="match status" value="1"/>
</dbReference>
<gene>
    <name evidence="5" type="ordered locus">Cpha266_1263</name>
</gene>
<evidence type="ECO:0000313" key="6">
    <source>
        <dbReference type="Proteomes" id="UP000008701"/>
    </source>
</evidence>
<dbReference type="Gene3D" id="3.40.640.10">
    <property type="entry name" value="Type I PLP-dependent aspartate aminotransferase-like (Major domain)"/>
    <property type="match status" value="1"/>
</dbReference>
<dbReference type="PANTHER" id="PTHR42832:SF1">
    <property type="entry name" value="GLUTAMATE-PYRUVATE AMINOTRANSFERASE ALAC"/>
    <property type="match status" value="1"/>
</dbReference>
<dbReference type="InterPro" id="IPR015421">
    <property type="entry name" value="PyrdxlP-dep_Trfase_major"/>
</dbReference>
<dbReference type="Gene3D" id="3.90.1150.10">
    <property type="entry name" value="Aspartate Aminotransferase, domain 1"/>
    <property type="match status" value="1"/>
</dbReference>
<evidence type="ECO:0000256" key="3">
    <source>
        <dbReference type="ARBA" id="ARBA00022679"/>
    </source>
</evidence>
<evidence type="ECO:0000256" key="1">
    <source>
        <dbReference type="ARBA" id="ARBA00001933"/>
    </source>
</evidence>
<keyword evidence="3 5" id="KW-0808">Transferase</keyword>
<dbReference type="EC" id="2.6.1.-" evidence="5"/>
<dbReference type="GO" id="GO:0030170">
    <property type="term" value="F:pyridoxal phosphate binding"/>
    <property type="evidence" value="ECO:0007669"/>
    <property type="project" value="InterPro"/>
</dbReference>
<dbReference type="SUPFAM" id="SSF53383">
    <property type="entry name" value="PLP-dependent transferases"/>
    <property type="match status" value="1"/>
</dbReference>
<accession>A1BFW9</accession>
<dbReference type="CDD" id="cd00609">
    <property type="entry name" value="AAT_like"/>
    <property type="match status" value="1"/>
</dbReference>
<dbReference type="GO" id="GO:0008483">
    <property type="term" value="F:transaminase activity"/>
    <property type="evidence" value="ECO:0007669"/>
    <property type="project" value="UniProtKB-KW"/>
</dbReference>
<dbReference type="AlphaFoldDB" id="A1BFW9"/>
<organism evidence="5 6">
    <name type="scientific">Chlorobium phaeobacteroides (strain DSM 266 / SMG 266 / 2430)</name>
    <dbReference type="NCBI Taxonomy" id="290317"/>
    <lineage>
        <taxon>Bacteria</taxon>
        <taxon>Pseudomonadati</taxon>
        <taxon>Chlorobiota</taxon>
        <taxon>Chlorobiia</taxon>
        <taxon>Chlorobiales</taxon>
        <taxon>Chlorobiaceae</taxon>
        <taxon>Chlorobium/Pelodictyon group</taxon>
        <taxon>Chlorobium</taxon>
    </lineage>
</organism>
<keyword evidence="6" id="KW-1185">Reference proteome</keyword>
<dbReference type="eggNOG" id="COG0436">
    <property type="taxonomic scope" value="Bacteria"/>
</dbReference>
<sequence>MHNTDEFFLHTIMFDEIEFDKIKRLPKYVFAAVNELKMAERRAGEDVIDFSMGNPDGPTPQHIVDKLVESINKPRTHGYSVSKGIYKLRGAVGTWYKRKYNVDLDLDREVVATMGSKEGYVHLVQAITNPGDLAMVPDPCYPIHSQAFILAGGNVHRLKLELNEDYSLDEEGFFRNIETALRESSPKPKFLVVNFPNNPTTATVELSFYKKLVDIARDERFYIISDIAYAEITYDGYQTPSILQVPGAKDVAVESYTLSKTYNMAGWRVGFMVGNAKLIGALEKIKSWLDYGTFTPIQVASTIALTEDQSCVRQICEVYHKRRDVMVKSFSNAGWQVTAPKASMFIWARIPEPFRSAGSLEFSKKLLTEGKVAVSPGIGFGAYGDEYVRVAMIENEERIRQAARNIRKFLRDHDALPGDAPPFQS</sequence>
<dbReference type="InterPro" id="IPR015422">
    <property type="entry name" value="PyrdxlP-dep_Trfase_small"/>
</dbReference>
<dbReference type="STRING" id="290317.Cpha266_1263"/>